<keyword evidence="3" id="KW-1185">Reference proteome</keyword>
<dbReference type="OrthoDB" id="10453356at2759"/>
<name>A0A9N9Q8Q8_9HELO</name>
<proteinExistence type="predicted"/>
<dbReference type="AlphaFoldDB" id="A0A9N9Q8Q8"/>
<dbReference type="Proteomes" id="UP000701801">
    <property type="component" value="Unassembled WGS sequence"/>
</dbReference>
<evidence type="ECO:0000256" key="1">
    <source>
        <dbReference type="SAM" id="MobiDB-lite"/>
    </source>
</evidence>
<dbReference type="EMBL" id="CAJVRM010000301">
    <property type="protein sequence ID" value="CAG8979244.1"/>
    <property type="molecule type" value="Genomic_DNA"/>
</dbReference>
<protein>
    <submittedName>
        <fullName evidence="2">Uncharacterized protein</fullName>
    </submittedName>
</protein>
<feature type="region of interest" description="Disordered" evidence="1">
    <location>
        <begin position="45"/>
        <end position="140"/>
    </location>
</feature>
<feature type="compositionally biased region" description="Basic and acidic residues" evidence="1">
    <location>
        <begin position="56"/>
        <end position="80"/>
    </location>
</feature>
<accession>A0A9N9Q8Q8</accession>
<reference evidence="2" key="1">
    <citation type="submission" date="2021-07" db="EMBL/GenBank/DDBJ databases">
        <authorList>
            <person name="Durling M."/>
        </authorList>
    </citation>
    <scope>NUCLEOTIDE SEQUENCE</scope>
</reference>
<comment type="caution">
    <text evidence="2">The sequence shown here is derived from an EMBL/GenBank/DDBJ whole genome shotgun (WGS) entry which is preliminary data.</text>
</comment>
<evidence type="ECO:0000313" key="2">
    <source>
        <dbReference type="EMBL" id="CAG8979244.1"/>
    </source>
</evidence>
<evidence type="ECO:0000313" key="3">
    <source>
        <dbReference type="Proteomes" id="UP000701801"/>
    </source>
</evidence>
<organism evidence="2 3">
    <name type="scientific">Hymenoscyphus albidus</name>
    <dbReference type="NCBI Taxonomy" id="595503"/>
    <lineage>
        <taxon>Eukaryota</taxon>
        <taxon>Fungi</taxon>
        <taxon>Dikarya</taxon>
        <taxon>Ascomycota</taxon>
        <taxon>Pezizomycotina</taxon>
        <taxon>Leotiomycetes</taxon>
        <taxon>Helotiales</taxon>
        <taxon>Helotiaceae</taxon>
        <taxon>Hymenoscyphus</taxon>
    </lineage>
</organism>
<gene>
    <name evidence="2" type="ORF">HYALB_00013312</name>
</gene>
<sequence>MTSSHFTIVFTYNKKQFRKVSIEIMSLNLPHMGLGIYGGGYERPFMRSQTPGRQPMYEHPHQFRGEGNVRDFDPHSERDPPAGPPPSDYDRFPPRTGPQDISPPPSGYDRFPPRTVPQNMGPPPPGHDRFPRTPRTSFRAPNPDPFATNMMALQGDYDQPEGQGNSNLRGLGVPLEVHVHNHAQGGNVGGHYTHGGDGYGRNFHFPFENGMSRADGIMASYPLGYNGRPVCLRPKKMEQMSV</sequence>